<feature type="compositionally biased region" description="Basic and acidic residues" evidence="1">
    <location>
        <begin position="46"/>
        <end position="55"/>
    </location>
</feature>
<dbReference type="Proteomes" id="UP001065549">
    <property type="component" value="Unassembled WGS sequence"/>
</dbReference>
<accession>A0A9J6QPN6</accession>
<feature type="region of interest" description="Disordered" evidence="1">
    <location>
        <begin position="46"/>
        <end position="66"/>
    </location>
</feature>
<dbReference type="AlphaFoldDB" id="A0A9J6QPN6"/>
<evidence type="ECO:0000256" key="1">
    <source>
        <dbReference type="SAM" id="MobiDB-lite"/>
    </source>
</evidence>
<dbReference type="EMBL" id="JAOSHN010000002">
    <property type="protein sequence ID" value="MCU7377821.1"/>
    <property type="molecule type" value="Genomic_DNA"/>
</dbReference>
<proteinExistence type="predicted"/>
<keyword evidence="3" id="KW-1185">Reference proteome</keyword>
<evidence type="ECO:0000313" key="3">
    <source>
        <dbReference type="Proteomes" id="UP001065549"/>
    </source>
</evidence>
<name>A0A9J6QPN6_9FIRM</name>
<comment type="caution">
    <text evidence="2">The sequence shown here is derived from an EMBL/GenBank/DDBJ whole genome shotgun (WGS) entry which is preliminary data.</text>
</comment>
<evidence type="ECO:0000313" key="2">
    <source>
        <dbReference type="EMBL" id="MCU7377821.1"/>
    </source>
</evidence>
<organism evidence="2 3">
    <name type="scientific">Hominibacterium faecale</name>
    <dbReference type="NCBI Taxonomy" id="2839743"/>
    <lineage>
        <taxon>Bacteria</taxon>
        <taxon>Bacillati</taxon>
        <taxon>Bacillota</taxon>
        <taxon>Clostridia</taxon>
        <taxon>Peptostreptococcales</taxon>
        <taxon>Anaerovoracaceae</taxon>
        <taxon>Hominibacterium</taxon>
    </lineage>
</organism>
<gene>
    <name evidence="2" type="ORF">OBO34_05565</name>
</gene>
<reference evidence="2" key="1">
    <citation type="submission" date="2022-09" db="EMBL/GenBank/DDBJ databases">
        <title>Culturomic study of gut microbiota in children with autism spectrum disorder.</title>
        <authorList>
            <person name="Efimov B.A."/>
            <person name="Chaplin A.V."/>
            <person name="Sokolova S.R."/>
            <person name="Pikina A.P."/>
            <person name="Korzhanova M."/>
            <person name="Belova V."/>
            <person name="Korostin D."/>
        </authorList>
    </citation>
    <scope>NUCLEOTIDE SEQUENCE</scope>
    <source>
        <strain evidence="2">ASD5510</strain>
    </source>
</reference>
<dbReference type="RefSeq" id="WP_148395042.1">
    <property type="nucleotide sequence ID" value="NZ_JAJAGH010000006.1"/>
</dbReference>
<protein>
    <submittedName>
        <fullName evidence="2">Uncharacterized protein</fullName>
    </submittedName>
</protein>
<sequence length="66" mass="8058">MDMKEKMNLQNEADFPEYLENVKDEEEPEMIDYKAMDLTEDEKMEYEMEKARKEEDYGDQYMEAAE</sequence>